<reference evidence="2" key="1">
    <citation type="journal article" date="2019" name="Int. J. Syst. Evol. Microbiol.">
        <title>The Global Catalogue of Microorganisms (GCM) 10K type strain sequencing project: providing services to taxonomists for standard genome sequencing and annotation.</title>
        <authorList>
            <consortium name="The Broad Institute Genomics Platform"/>
            <consortium name="The Broad Institute Genome Sequencing Center for Infectious Disease"/>
            <person name="Wu L."/>
            <person name="Ma J."/>
        </authorList>
    </citation>
    <scope>NUCLEOTIDE SEQUENCE [LARGE SCALE GENOMIC DNA]</scope>
    <source>
        <strain evidence="2">JCM 17017</strain>
    </source>
</reference>
<dbReference type="InterPro" id="IPR025680">
    <property type="entry name" value="DddI"/>
</dbReference>
<name>A0ABP7JR33_9PSEU</name>
<proteinExistence type="predicted"/>
<evidence type="ECO:0008006" key="3">
    <source>
        <dbReference type="Google" id="ProtNLM"/>
    </source>
</evidence>
<evidence type="ECO:0000313" key="2">
    <source>
        <dbReference type="Proteomes" id="UP001501624"/>
    </source>
</evidence>
<comment type="caution">
    <text evidence="1">The sequence shown here is derived from an EMBL/GenBank/DDBJ whole genome shotgun (WGS) entry which is preliminary data.</text>
</comment>
<protein>
    <recommendedName>
        <fullName evidence="3">Immunity protein Imm1</fullName>
    </recommendedName>
</protein>
<evidence type="ECO:0000313" key="1">
    <source>
        <dbReference type="EMBL" id="GAA3851068.1"/>
    </source>
</evidence>
<organism evidence="1 2">
    <name type="scientific">Amycolatopsis tucumanensis</name>
    <dbReference type="NCBI Taxonomy" id="401106"/>
    <lineage>
        <taxon>Bacteria</taxon>
        <taxon>Bacillati</taxon>
        <taxon>Actinomycetota</taxon>
        <taxon>Actinomycetes</taxon>
        <taxon>Pseudonocardiales</taxon>
        <taxon>Pseudonocardiaceae</taxon>
        <taxon>Amycolatopsis</taxon>
    </lineage>
</organism>
<gene>
    <name evidence="1" type="ORF">GCM10022380_81380</name>
</gene>
<keyword evidence="2" id="KW-1185">Reference proteome</keyword>
<dbReference type="EMBL" id="BAABCM010000019">
    <property type="protein sequence ID" value="GAA3851068.1"/>
    <property type="molecule type" value="Genomic_DNA"/>
</dbReference>
<accession>A0ABP7JR33</accession>
<dbReference type="RefSeq" id="WP_237337560.1">
    <property type="nucleotide sequence ID" value="NZ_BAABCM010000019.1"/>
</dbReference>
<dbReference type="Proteomes" id="UP001501624">
    <property type="component" value="Unassembled WGS sequence"/>
</dbReference>
<sequence length="134" mass="14828">MVELDAWFDPEAEGPTPVRTPADLDAVLDTVTGWEGANSIQLFVAGDPGRGMLEIGLDSERGRGVAFYSASGQAYYSHGPEMLPEPPLYYYQDNDTEYPADAELPLEIIRRTAHDFLATGRRPATIEWRLPASR</sequence>
<dbReference type="Pfam" id="PF14430">
    <property type="entry name" value="Imm1"/>
    <property type="match status" value="1"/>
</dbReference>